<accession>A0ABC9VVU4</accession>
<evidence type="ECO:0000313" key="2">
    <source>
        <dbReference type="EMBL" id="GAB0177521.1"/>
    </source>
</evidence>
<dbReference type="GO" id="GO:0004860">
    <property type="term" value="F:protein kinase inhibitor activity"/>
    <property type="evidence" value="ECO:0007669"/>
    <property type="project" value="UniProtKB-KW"/>
</dbReference>
<keyword evidence="3" id="KW-1185">Reference proteome</keyword>
<name>A0ABC9VVU4_GRUJA</name>
<proteinExistence type="predicted"/>
<sequence>MPGKIMEQILLEDMSKHMEDRKMIRDSQHGFTKGELCLANLADFYGGVTTSVDKGRATDVNYLTSTVGLSAPSASLQMTPSGGVDMLEGQDAIQRDLDKLEKWAHVNLMKFNKAKCKVLHLDCANPHNQYRLEDEWTKSSPVKEDLGVLVNKNLDVSWQCVLAAQKANRILGCIKRSMVLRLWEEGDSAPLLHSRETPPGILHPALGSSAEETHGP</sequence>
<comment type="caution">
    <text evidence="2">The sequence shown here is derived from an EMBL/GenBank/DDBJ whole genome shotgun (WGS) entry which is preliminary data.</text>
</comment>
<dbReference type="EMBL" id="BAAFJT010000001">
    <property type="protein sequence ID" value="GAB0177521.1"/>
    <property type="molecule type" value="Genomic_DNA"/>
</dbReference>
<dbReference type="Proteomes" id="UP001623348">
    <property type="component" value="Unassembled WGS sequence"/>
</dbReference>
<feature type="region of interest" description="Disordered" evidence="1">
    <location>
        <begin position="193"/>
        <end position="216"/>
    </location>
</feature>
<protein>
    <submittedName>
        <fullName evidence="2">cAMP-dependent protein kinase inhibitor alpha</fullName>
    </submittedName>
</protein>
<keyword evidence="2" id="KW-0649">Protein kinase inhibitor</keyword>
<evidence type="ECO:0000313" key="3">
    <source>
        <dbReference type="Proteomes" id="UP001623348"/>
    </source>
</evidence>
<reference evidence="2 3" key="1">
    <citation type="submission" date="2024-06" db="EMBL/GenBank/DDBJ databases">
        <title>The draft genome of Grus japonensis, version 3.</title>
        <authorList>
            <person name="Nabeshima K."/>
            <person name="Suzuki S."/>
            <person name="Onuma M."/>
        </authorList>
    </citation>
    <scope>NUCLEOTIDE SEQUENCE [LARGE SCALE GENOMIC DNA]</scope>
    <source>
        <strain evidence="2 3">451A</strain>
    </source>
</reference>
<dbReference type="PANTHER" id="PTHR33332">
    <property type="entry name" value="REVERSE TRANSCRIPTASE DOMAIN-CONTAINING PROTEIN"/>
    <property type="match status" value="1"/>
</dbReference>
<dbReference type="AlphaFoldDB" id="A0ABC9VVU4"/>
<evidence type="ECO:0000256" key="1">
    <source>
        <dbReference type="SAM" id="MobiDB-lite"/>
    </source>
</evidence>
<gene>
    <name evidence="2" type="ORF">GRJ2_000217400</name>
</gene>
<organism evidence="2 3">
    <name type="scientific">Grus japonensis</name>
    <name type="common">Japanese crane</name>
    <name type="synonym">Red-crowned crane</name>
    <dbReference type="NCBI Taxonomy" id="30415"/>
    <lineage>
        <taxon>Eukaryota</taxon>
        <taxon>Metazoa</taxon>
        <taxon>Chordata</taxon>
        <taxon>Craniata</taxon>
        <taxon>Vertebrata</taxon>
        <taxon>Euteleostomi</taxon>
        <taxon>Archelosauria</taxon>
        <taxon>Archosauria</taxon>
        <taxon>Dinosauria</taxon>
        <taxon>Saurischia</taxon>
        <taxon>Theropoda</taxon>
        <taxon>Coelurosauria</taxon>
        <taxon>Aves</taxon>
        <taxon>Neognathae</taxon>
        <taxon>Neoaves</taxon>
        <taxon>Gruiformes</taxon>
        <taxon>Gruidae</taxon>
        <taxon>Grus</taxon>
    </lineage>
</organism>